<organism evidence="6 7">
    <name type="scientific">Diatrype stigma</name>
    <dbReference type="NCBI Taxonomy" id="117547"/>
    <lineage>
        <taxon>Eukaryota</taxon>
        <taxon>Fungi</taxon>
        <taxon>Dikarya</taxon>
        <taxon>Ascomycota</taxon>
        <taxon>Pezizomycotina</taxon>
        <taxon>Sordariomycetes</taxon>
        <taxon>Xylariomycetidae</taxon>
        <taxon>Xylariales</taxon>
        <taxon>Diatrypaceae</taxon>
        <taxon>Diatrype</taxon>
    </lineage>
</organism>
<evidence type="ECO:0000256" key="1">
    <source>
        <dbReference type="ARBA" id="ARBA00005964"/>
    </source>
</evidence>
<dbReference type="Gene3D" id="3.40.50.1820">
    <property type="entry name" value="alpha/beta hydrolase"/>
    <property type="match status" value="1"/>
</dbReference>
<comment type="caution">
    <text evidence="6">The sequence shown here is derived from an EMBL/GenBank/DDBJ whole genome shotgun (WGS) entry which is preliminary data.</text>
</comment>
<gene>
    <name evidence="6" type="ORF">SLS62_002120</name>
</gene>
<dbReference type="EMBL" id="JAKJXP020000010">
    <property type="protein sequence ID" value="KAK7755835.1"/>
    <property type="molecule type" value="Genomic_DNA"/>
</dbReference>
<keyword evidence="2 3" id="KW-0378">Hydrolase</keyword>
<protein>
    <recommendedName>
        <fullName evidence="3">Carboxylic ester hydrolase</fullName>
        <ecNumber evidence="3">3.1.1.-</ecNumber>
    </recommendedName>
</protein>
<dbReference type="GO" id="GO:0016787">
    <property type="term" value="F:hydrolase activity"/>
    <property type="evidence" value="ECO:0007669"/>
    <property type="project" value="UniProtKB-KW"/>
</dbReference>
<dbReference type="SUPFAM" id="SSF53474">
    <property type="entry name" value="alpha/beta-Hydrolases"/>
    <property type="match status" value="1"/>
</dbReference>
<evidence type="ECO:0000256" key="2">
    <source>
        <dbReference type="ARBA" id="ARBA00022801"/>
    </source>
</evidence>
<keyword evidence="7" id="KW-1185">Reference proteome</keyword>
<feature type="domain" description="Carboxylesterase type B" evidence="5">
    <location>
        <begin position="49"/>
        <end position="546"/>
    </location>
</feature>
<evidence type="ECO:0000259" key="5">
    <source>
        <dbReference type="Pfam" id="PF00135"/>
    </source>
</evidence>
<name>A0AAN9UUX8_9PEZI</name>
<feature type="chain" id="PRO_5042673241" description="Carboxylic ester hydrolase" evidence="3">
    <location>
        <begin position="22"/>
        <end position="599"/>
    </location>
</feature>
<proteinExistence type="inferred from homology"/>
<evidence type="ECO:0000313" key="7">
    <source>
        <dbReference type="Proteomes" id="UP001320420"/>
    </source>
</evidence>
<dbReference type="InterPro" id="IPR002018">
    <property type="entry name" value="CarbesteraseB"/>
</dbReference>
<dbReference type="PROSITE" id="PS00122">
    <property type="entry name" value="CARBOXYLESTERASE_B_1"/>
    <property type="match status" value="1"/>
</dbReference>
<sequence>MRIPQHRQVPLPFLLLLGAAAASLQPTPGLHDTDARRSSSRTPIALDGYGQFTGTEVNTSFSGAALPRAVDAWLGIEYAAQPVGTTGRFTAAGWPAPFSGVRAATAYGKKCIQDERVPLDAQDEACLTFNVYRTQGVPLDRKLPVLVYIHGGLFLIGGWDSFDGASFVARAPPALVAVTFHYRLSSFGSLPSRLFADRGLLNLGLRDQHFFLSQFVQRHIAAFGGDPAAVTIGGRSAGAHSVGFHYMHNYGEDADADADQPPYFARAIQHSGAATARGWPNATAPRYAAQYERFRAYLNCTADDDDAVLACLRAADVSAIRDVSLELYASSLDTLAYPFQPVQGGPLLEKSGTRSGLDGTFHRVPVLASSVTDEGSLDVPGTLETNDDFLSYLRGVAPGLTDDDAAQLGALYPDPSAIQDDDDDGGQESPYANSPNSTQFKRVSAAYGDYFVICAQQSAASLAASAGVAAWKVRFDTNDSLPAWQGVPHGADAPYTWGAPAPAVEHPRESAAYLAYLASFVATGDPNALRQPGTPLWPRYELPQSQQEEDPTAAAAAAAAPQQQLLLRNRGGVAVERDDVRSEACRFWRDPERALRLNK</sequence>
<comment type="similarity">
    <text evidence="1 3">Belongs to the type-B carboxylesterase/lipase family.</text>
</comment>
<dbReference type="InterPro" id="IPR050309">
    <property type="entry name" value="Type-B_Carboxylest/Lipase"/>
</dbReference>
<evidence type="ECO:0000256" key="3">
    <source>
        <dbReference type="RuleBase" id="RU361235"/>
    </source>
</evidence>
<feature type="region of interest" description="Disordered" evidence="4">
    <location>
        <begin position="412"/>
        <end position="437"/>
    </location>
</feature>
<dbReference type="AlphaFoldDB" id="A0AAN9UUX8"/>
<dbReference type="Proteomes" id="UP001320420">
    <property type="component" value="Unassembled WGS sequence"/>
</dbReference>
<dbReference type="EC" id="3.1.1.-" evidence="3"/>
<accession>A0AAN9UUX8</accession>
<dbReference type="InterPro" id="IPR029058">
    <property type="entry name" value="AB_hydrolase_fold"/>
</dbReference>
<feature type="signal peptide" evidence="3">
    <location>
        <begin position="1"/>
        <end position="21"/>
    </location>
</feature>
<reference evidence="6 7" key="1">
    <citation type="submission" date="2024-02" db="EMBL/GenBank/DDBJ databases">
        <title>De novo assembly and annotation of 12 fungi associated with fruit tree decline syndrome in Ontario, Canada.</title>
        <authorList>
            <person name="Sulman M."/>
            <person name="Ellouze W."/>
            <person name="Ilyukhin E."/>
        </authorList>
    </citation>
    <scope>NUCLEOTIDE SEQUENCE [LARGE SCALE GENOMIC DNA]</scope>
    <source>
        <strain evidence="6 7">M11/M66-122</strain>
    </source>
</reference>
<keyword evidence="3" id="KW-0732">Signal</keyword>
<dbReference type="PANTHER" id="PTHR11559">
    <property type="entry name" value="CARBOXYLESTERASE"/>
    <property type="match status" value="1"/>
</dbReference>
<dbReference type="InterPro" id="IPR019826">
    <property type="entry name" value="Carboxylesterase_B_AS"/>
</dbReference>
<evidence type="ECO:0000256" key="4">
    <source>
        <dbReference type="SAM" id="MobiDB-lite"/>
    </source>
</evidence>
<dbReference type="Pfam" id="PF00135">
    <property type="entry name" value="COesterase"/>
    <property type="match status" value="1"/>
</dbReference>
<evidence type="ECO:0000313" key="6">
    <source>
        <dbReference type="EMBL" id="KAK7755835.1"/>
    </source>
</evidence>